<evidence type="ECO:0000256" key="2">
    <source>
        <dbReference type="ARBA" id="ARBA00009348"/>
    </source>
</evidence>
<comment type="caution">
    <text evidence="5">The sequence shown here is derived from an EMBL/GenBank/DDBJ whole genome shotgun (WGS) entry which is preliminary data.</text>
</comment>
<evidence type="ECO:0000259" key="4">
    <source>
        <dbReference type="Pfam" id="PF13088"/>
    </source>
</evidence>
<dbReference type="PANTHER" id="PTHR10628">
    <property type="entry name" value="SIALIDASE"/>
    <property type="match status" value="1"/>
</dbReference>
<dbReference type="EMBL" id="JBHTIS010001200">
    <property type="protein sequence ID" value="MFD1047688.1"/>
    <property type="molecule type" value="Genomic_DNA"/>
</dbReference>
<dbReference type="InterPro" id="IPR011040">
    <property type="entry name" value="Sialidase"/>
</dbReference>
<evidence type="ECO:0000256" key="3">
    <source>
        <dbReference type="ARBA" id="ARBA00012733"/>
    </source>
</evidence>
<feature type="domain" description="Sialidase" evidence="4">
    <location>
        <begin position="33"/>
        <end position="337"/>
    </location>
</feature>
<dbReference type="Pfam" id="PF13088">
    <property type="entry name" value="BNR_2"/>
    <property type="match status" value="1"/>
</dbReference>
<dbReference type="PANTHER" id="PTHR10628:SF30">
    <property type="entry name" value="EXO-ALPHA-SIALIDASE"/>
    <property type="match status" value="1"/>
</dbReference>
<accession>A0ABW3MAP5</accession>
<feature type="non-terminal residue" evidence="5">
    <location>
        <position position="477"/>
    </location>
</feature>
<evidence type="ECO:0000256" key="1">
    <source>
        <dbReference type="ARBA" id="ARBA00000427"/>
    </source>
</evidence>
<keyword evidence="6" id="KW-1185">Reference proteome</keyword>
<dbReference type="InterPro" id="IPR036278">
    <property type="entry name" value="Sialidase_sf"/>
</dbReference>
<feature type="non-terminal residue" evidence="5">
    <location>
        <position position="1"/>
    </location>
</feature>
<organism evidence="5 6">
    <name type="scientific">Kibdelosporangium lantanae</name>
    <dbReference type="NCBI Taxonomy" id="1497396"/>
    <lineage>
        <taxon>Bacteria</taxon>
        <taxon>Bacillati</taxon>
        <taxon>Actinomycetota</taxon>
        <taxon>Actinomycetes</taxon>
        <taxon>Pseudonocardiales</taxon>
        <taxon>Pseudonocardiaceae</taxon>
        <taxon>Kibdelosporangium</taxon>
    </lineage>
</organism>
<evidence type="ECO:0000313" key="6">
    <source>
        <dbReference type="Proteomes" id="UP001597045"/>
    </source>
</evidence>
<dbReference type="InterPro" id="IPR026856">
    <property type="entry name" value="Sialidase_fam"/>
</dbReference>
<dbReference type="CDD" id="cd15482">
    <property type="entry name" value="Sialidase_non-viral"/>
    <property type="match status" value="1"/>
</dbReference>
<comment type="similarity">
    <text evidence="2">Belongs to the glycosyl hydrolase 33 family.</text>
</comment>
<dbReference type="Gene3D" id="2.120.10.10">
    <property type="match status" value="1"/>
</dbReference>
<dbReference type="Gene3D" id="2.60.120.200">
    <property type="match status" value="1"/>
</dbReference>
<gene>
    <name evidence="5" type="ORF">ACFQ1S_20190</name>
</gene>
<dbReference type="InterPro" id="IPR013320">
    <property type="entry name" value="ConA-like_dom_sf"/>
</dbReference>
<protein>
    <recommendedName>
        <fullName evidence="3">exo-alpha-sialidase</fullName>
        <ecNumber evidence="3">3.2.1.18</ecNumber>
    </recommendedName>
</protein>
<dbReference type="SUPFAM" id="SSF49899">
    <property type="entry name" value="Concanavalin A-like lectins/glucanases"/>
    <property type="match status" value="1"/>
</dbReference>
<name>A0ABW3MAP5_9PSEU</name>
<dbReference type="Proteomes" id="UP001597045">
    <property type="component" value="Unassembled WGS sequence"/>
</dbReference>
<sequence>GNATPRFDQQVIFTGGQGYSCFRIPAVVRSTKGTLLAFAEGRIDNCGDTGDIDLVLRRSLDGGRTWGPLQVVNKGGGDTHGNPVPIVDAASGRIVLVTTYNKGRADDKPCDVPCPRTPHQQFSDDDGVHWSAAQDISAQAKKPDWDSWYASGPVHGIQLTHGPHAGRLVFGVNAETSDGTEPVANHAGLVYSDDVGATWHVGAVSTFPVSGSYTQKPSEVTVVELANGDIYANGREQGGTDVGNRDHAISKDGGETFSTPFTTIPDLVTPMVQGSLLRLADNRILFSSPSDTDRRRWMMIRSSYDNAHTWDTTEQGTLVTTDWSGYSDMVQISDTEIGLMYEGGAVDARDEIRFARFTEEDLTPHRTFPTTPDTSAAHANAMVLGGASVTAGKYGNALKLDGVDDYVRVPYDKAQLPGAGDLTFTGWFRYGTTRTNQVIFWLGGMGGTAPQLWLRGEPANKRLIAMMTTAKGSASVV</sequence>
<proteinExistence type="inferred from homology"/>
<dbReference type="SUPFAM" id="SSF50939">
    <property type="entry name" value="Sialidases"/>
    <property type="match status" value="1"/>
</dbReference>
<reference evidence="6" key="1">
    <citation type="journal article" date="2019" name="Int. J. Syst. Evol. Microbiol.">
        <title>The Global Catalogue of Microorganisms (GCM) 10K type strain sequencing project: providing services to taxonomists for standard genome sequencing and annotation.</title>
        <authorList>
            <consortium name="The Broad Institute Genomics Platform"/>
            <consortium name="The Broad Institute Genome Sequencing Center for Infectious Disease"/>
            <person name="Wu L."/>
            <person name="Ma J."/>
        </authorList>
    </citation>
    <scope>NUCLEOTIDE SEQUENCE [LARGE SCALE GENOMIC DNA]</scope>
    <source>
        <strain evidence="6">JCM 31486</strain>
    </source>
</reference>
<dbReference type="EC" id="3.2.1.18" evidence="3"/>
<evidence type="ECO:0000313" key="5">
    <source>
        <dbReference type="EMBL" id="MFD1047688.1"/>
    </source>
</evidence>
<comment type="catalytic activity">
    <reaction evidence="1">
        <text>Hydrolysis of alpha-(2-&gt;3)-, alpha-(2-&gt;6)-, alpha-(2-&gt;8)- glycosidic linkages of terminal sialic acid residues in oligosaccharides, glycoproteins, glycolipids, colominic acid and synthetic substrates.</text>
        <dbReference type="EC" id="3.2.1.18"/>
    </reaction>
</comment>